<comment type="caution">
    <text evidence="1">The sequence shown here is derived from an EMBL/GenBank/DDBJ whole genome shotgun (WGS) entry which is preliminary data.</text>
</comment>
<dbReference type="Proteomes" id="UP001341840">
    <property type="component" value="Unassembled WGS sequence"/>
</dbReference>
<accession>A0ABU6WD81</accession>
<sequence length="344" mass="39271">MSLSSKLTNSSSEQVTESYYSCNQGYAPWNPTPYQPHDLGYDAYQSYGFRDAYYGYEDLSPPYPPSQKGIEEVIQLLCQERKEIREIQEQIANQVDTLCSIVIQWKTQSAINNSSSTSQPLNSEDCPSKSLPNQRGCILTLSRCKGRKGTLSQPREDALLHEENVESLEQEGMHECLEEVEEENKYQEAEDVEQEMEYKDKEQKGVESVHFASSEATPPMLPSELHFKWVNPYDMSCLGPLQYGLIETDGQLKALCEVLGKKKMDSMELSESKFKGCNGLLHKLHNNKAKIGWANRVWDPGKSSMDHDWEVTHCMGALRSLNSPGHTNFKHWWGFNDEFKHKPP</sequence>
<evidence type="ECO:0000313" key="2">
    <source>
        <dbReference type="Proteomes" id="UP001341840"/>
    </source>
</evidence>
<reference evidence="1 2" key="1">
    <citation type="journal article" date="2023" name="Plants (Basel)">
        <title>Bridging the Gap: Combining Genomics and Transcriptomics Approaches to Understand Stylosanthes scabra, an Orphan Legume from the Brazilian Caatinga.</title>
        <authorList>
            <person name="Ferreira-Neto J.R.C."/>
            <person name="da Silva M.D."/>
            <person name="Binneck E."/>
            <person name="de Melo N.F."/>
            <person name="da Silva R.H."/>
            <person name="de Melo A.L.T.M."/>
            <person name="Pandolfi V."/>
            <person name="Bustamante F.O."/>
            <person name="Brasileiro-Vidal A.C."/>
            <person name="Benko-Iseppon A.M."/>
        </authorList>
    </citation>
    <scope>NUCLEOTIDE SEQUENCE [LARGE SCALE GENOMIC DNA]</scope>
    <source>
        <tissue evidence="1">Leaves</tissue>
    </source>
</reference>
<dbReference type="EMBL" id="JASCZI010181419">
    <property type="protein sequence ID" value="MED6183249.1"/>
    <property type="molecule type" value="Genomic_DNA"/>
</dbReference>
<evidence type="ECO:0000313" key="1">
    <source>
        <dbReference type="EMBL" id="MED6183249.1"/>
    </source>
</evidence>
<gene>
    <name evidence="1" type="ORF">PIB30_036235</name>
</gene>
<name>A0ABU6WD81_9FABA</name>
<keyword evidence="2" id="KW-1185">Reference proteome</keyword>
<protein>
    <submittedName>
        <fullName evidence="1">Uncharacterized protein</fullName>
    </submittedName>
</protein>
<proteinExistence type="predicted"/>
<organism evidence="1 2">
    <name type="scientific">Stylosanthes scabra</name>
    <dbReference type="NCBI Taxonomy" id="79078"/>
    <lineage>
        <taxon>Eukaryota</taxon>
        <taxon>Viridiplantae</taxon>
        <taxon>Streptophyta</taxon>
        <taxon>Embryophyta</taxon>
        <taxon>Tracheophyta</taxon>
        <taxon>Spermatophyta</taxon>
        <taxon>Magnoliopsida</taxon>
        <taxon>eudicotyledons</taxon>
        <taxon>Gunneridae</taxon>
        <taxon>Pentapetalae</taxon>
        <taxon>rosids</taxon>
        <taxon>fabids</taxon>
        <taxon>Fabales</taxon>
        <taxon>Fabaceae</taxon>
        <taxon>Papilionoideae</taxon>
        <taxon>50 kb inversion clade</taxon>
        <taxon>dalbergioids sensu lato</taxon>
        <taxon>Dalbergieae</taxon>
        <taxon>Pterocarpus clade</taxon>
        <taxon>Stylosanthes</taxon>
    </lineage>
</organism>